<evidence type="ECO:0000313" key="1">
    <source>
        <dbReference type="EMBL" id="VFU33690.1"/>
    </source>
</evidence>
<name>A0A6N2LE17_SALVM</name>
<dbReference type="AlphaFoldDB" id="A0A6N2LE17"/>
<organism evidence="1">
    <name type="scientific">Salix viminalis</name>
    <name type="common">Common osier</name>
    <name type="synonym">Basket willow</name>
    <dbReference type="NCBI Taxonomy" id="40686"/>
    <lineage>
        <taxon>Eukaryota</taxon>
        <taxon>Viridiplantae</taxon>
        <taxon>Streptophyta</taxon>
        <taxon>Embryophyta</taxon>
        <taxon>Tracheophyta</taxon>
        <taxon>Spermatophyta</taxon>
        <taxon>Magnoliopsida</taxon>
        <taxon>eudicotyledons</taxon>
        <taxon>Gunneridae</taxon>
        <taxon>Pentapetalae</taxon>
        <taxon>rosids</taxon>
        <taxon>fabids</taxon>
        <taxon>Malpighiales</taxon>
        <taxon>Salicaceae</taxon>
        <taxon>Saliceae</taxon>
        <taxon>Salix</taxon>
    </lineage>
</organism>
<protein>
    <submittedName>
        <fullName evidence="1">Uncharacterized protein</fullName>
    </submittedName>
</protein>
<accession>A0A6N2LE17</accession>
<proteinExistence type="predicted"/>
<reference evidence="1" key="1">
    <citation type="submission" date="2019-03" db="EMBL/GenBank/DDBJ databases">
        <authorList>
            <person name="Mank J."/>
            <person name="Almeida P."/>
        </authorList>
    </citation>
    <scope>NUCLEOTIDE SEQUENCE</scope>
    <source>
        <strain evidence="1">78183</strain>
    </source>
</reference>
<gene>
    <name evidence="1" type="ORF">SVIM_LOCUS156355</name>
</gene>
<sequence length="21" mass="2637">MCVEINWLNLNYDSQIKDYKF</sequence>
<dbReference type="EMBL" id="CAADRP010000924">
    <property type="protein sequence ID" value="VFU33690.1"/>
    <property type="molecule type" value="Genomic_DNA"/>
</dbReference>